<feature type="domain" description="DNA-directed RNA polymerase RpoA/D/Rpb3-type" evidence="4">
    <location>
        <begin position="66"/>
        <end position="336"/>
    </location>
</feature>
<evidence type="ECO:0000256" key="2">
    <source>
        <dbReference type="ARBA" id="ARBA00023163"/>
    </source>
</evidence>
<dbReference type="HAMAP" id="MF_00320">
    <property type="entry name" value="RNApol_arch_Rpo3"/>
    <property type="match status" value="1"/>
</dbReference>
<dbReference type="InterPro" id="IPR036603">
    <property type="entry name" value="RBP11-like"/>
</dbReference>
<dbReference type="InterPro" id="IPR036643">
    <property type="entry name" value="RNApol_insert_sf"/>
</dbReference>
<keyword evidence="2" id="KW-0804">Transcription</keyword>
<protein>
    <submittedName>
        <fullName evidence="5">DNA-directed RNA polymerase I</fullName>
    </submittedName>
</protein>
<reference evidence="5 6" key="1">
    <citation type="submission" date="2023-10" db="EMBL/GenBank/DDBJ databases">
        <title>Comparative genomics analysis reveals potential genetic determinants of host preference in Cryptosporidium xiaoi.</title>
        <authorList>
            <person name="Xiao L."/>
            <person name="Li J."/>
        </authorList>
    </citation>
    <scope>NUCLEOTIDE SEQUENCE [LARGE SCALE GENOMIC DNA]</scope>
    <source>
        <strain evidence="5 6">52996</strain>
    </source>
</reference>
<dbReference type="CDD" id="cd07032">
    <property type="entry name" value="RNAP_I_II_AC40"/>
    <property type="match status" value="1"/>
</dbReference>
<dbReference type="GO" id="GO:0005666">
    <property type="term" value="C:RNA polymerase III complex"/>
    <property type="evidence" value="ECO:0007669"/>
    <property type="project" value="TreeGrafter"/>
</dbReference>
<accession>A0AAV9XXC9</accession>
<evidence type="ECO:0000256" key="1">
    <source>
        <dbReference type="ARBA" id="ARBA00022478"/>
    </source>
</evidence>
<dbReference type="InterPro" id="IPR050518">
    <property type="entry name" value="Rpo3/RPB3_RNA_Pol_subunit"/>
</dbReference>
<dbReference type="NCBIfam" id="NF001988">
    <property type="entry name" value="PRK00783.1"/>
    <property type="match status" value="1"/>
</dbReference>
<dbReference type="PANTHER" id="PTHR11800">
    <property type="entry name" value="DNA-DIRECTED RNA POLYMERASE"/>
    <property type="match status" value="1"/>
</dbReference>
<dbReference type="GO" id="GO:0005736">
    <property type="term" value="C:RNA polymerase I complex"/>
    <property type="evidence" value="ECO:0007669"/>
    <property type="project" value="TreeGrafter"/>
</dbReference>
<comment type="caution">
    <text evidence="5">The sequence shown here is derived from an EMBL/GenBank/DDBJ whole genome shotgun (WGS) entry which is preliminary data.</text>
</comment>
<dbReference type="Gene3D" id="3.30.1360.10">
    <property type="entry name" value="RNA polymerase, RBP11-like subunit"/>
    <property type="match status" value="1"/>
</dbReference>
<dbReference type="GO" id="GO:0046983">
    <property type="term" value="F:protein dimerization activity"/>
    <property type="evidence" value="ECO:0007669"/>
    <property type="project" value="InterPro"/>
</dbReference>
<keyword evidence="6" id="KW-1185">Reference proteome</keyword>
<keyword evidence="1 5" id="KW-0240">DNA-directed RNA polymerase</keyword>
<dbReference type="PANTHER" id="PTHR11800:SF13">
    <property type="entry name" value="DNA-DIRECTED RNA POLYMERASES I AND III SUBUNIT RPAC1"/>
    <property type="match status" value="1"/>
</dbReference>
<dbReference type="Pfam" id="PF01193">
    <property type="entry name" value="RNA_pol_L"/>
    <property type="match status" value="1"/>
</dbReference>
<evidence type="ECO:0000259" key="4">
    <source>
        <dbReference type="SMART" id="SM00662"/>
    </source>
</evidence>
<sequence length="343" mass="38874">MVASEGINSNRYLECTREGPKNIGGYGYIGSNDEKSVINGLGQKKKTIEEIIDSIDIKINELKEDYINFDISGIDASVANAIRRILLVEVPTVAIETVQIYQNTGVIQDEVLAHRLGLIPMHIDPDTIDYRNEDEELNERNSLCFKLNVKCTKDDVNDSKGITSKQVFSKDIIWVPLSDSQKQKYANNPPKVVNEDILITKLRPGQSIEAVLYCEKNIGRVHAKWSPVCTASYRLLPFFQFPQGPITDNDAIEFKNICPMNVFDIEGSTGNIYAKYPRNCTTCRACIEKYPDKVKLLKDKFYFIFSIETTGCIPPIKLVKTSIDILRKKGNKVRNSIQLFYEQ</sequence>
<dbReference type="InterPro" id="IPR011263">
    <property type="entry name" value="DNA-dir_RNA_pol_RpoA/D/Rpb3"/>
</dbReference>
<evidence type="ECO:0000313" key="6">
    <source>
        <dbReference type="Proteomes" id="UP001311799"/>
    </source>
</evidence>
<dbReference type="Gene3D" id="2.170.120.12">
    <property type="entry name" value="DNA-directed RNA polymerase, insert domain"/>
    <property type="match status" value="1"/>
</dbReference>
<dbReference type="Proteomes" id="UP001311799">
    <property type="component" value="Unassembled WGS sequence"/>
</dbReference>
<gene>
    <name evidence="5" type="ORF">RS030_4526</name>
</gene>
<dbReference type="SUPFAM" id="SSF56553">
    <property type="entry name" value="Insert subdomain of RNA polymerase alpha subunit"/>
    <property type="match status" value="1"/>
</dbReference>
<dbReference type="AlphaFoldDB" id="A0AAV9XXC9"/>
<evidence type="ECO:0000313" key="5">
    <source>
        <dbReference type="EMBL" id="KAK6588552.1"/>
    </source>
</evidence>
<dbReference type="InterPro" id="IPR033901">
    <property type="entry name" value="RNAPI/III_AC40"/>
</dbReference>
<organism evidence="5 6">
    <name type="scientific">Cryptosporidium xiaoi</name>
    <dbReference type="NCBI Taxonomy" id="659607"/>
    <lineage>
        <taxon>Eukaryota</taxon>
        <taxon>Sar</taxon>
        <taxon>Alveolata</taxon>
        <taxon>Apicomplexa</taxon>
        <taxon>Conoidasida</taxon>
        <taxon>Coccidia</taxon>
        <taxon>Eucoccidiorida</taxon>
        <taxon>Eimeriorina</taxon>
        <taxon>Cryptosporidiidae</taxon>
        <taxon>Cryptosporidium</taxon>
    </lineage>
</organism>
<dbReference type="InterPro" id="IPR011262">
    <property type="entry name" value="DNA-dir_RNA_pol_insert"/>
</dbReference>
<proteinExistence type="inferred from homology"/>
<dbReference type="Pfam" id="PF01000">
    <property type="entry name" value="RNA_pol_A_bac"/>
    <property type="match status" value="1"/>
</dbReference>
<dbReference type="InterPro" id="IPR022842">
    <property type="entry name" value="RNAP_Rpo3/Rpb3/RPAC1"/>
</dbReference>
<dbReference type="SUPFAM" id="SSF55257">
    <property type="entry name" value="RBP11-like subunits of RNA polymerase"/>
    <property type="match status" value="1"/>
</dbReference>
<dbReference type="GO" id="GO:0006351">
    <property type="term" value="P:DNA-templated transcription"/>
    <property type="evidence" value="ECO:0007669"/>
    <property type="project" value="InterPro"/>
</dbReference>
<name>A0AAV9XXC9_9CRYT</name>
<comment type="similarity">
    <text evidence="3">Belongs to the archaeal Rpo3/eukaryotic RPB3 RNA polymerase subunit family.</text>
</comment>
<dbReference type="GO" id="GO:0003899">
    <property type="term" value="F:DNA-directed RNA polymerase activity"/>
    <property type="evidence" value="ECO:0007669"/>
    <property type="project" value="InterPro"/>
</dbReference>
<dbReference type="EMBL" id="JAWDEY010000032">
    <property type="protein sequence ID" value="KAK6588552.1"/>
    <property type="molecule type" value="Genomic_DNA"/>
</dbReference>
<evidence type="ECO:0000256" key="3">
    <source>
        <dbReference type="ARBA" id="ARBA00025804"/>
    </source>
</evidence>
<dbReference type="SMART" id="SM00662">
    <property type="entry name" value="RPOLD"/>
    <property type="match status" value="1"/>
</dbReference>